<dbReference type="PIRSF" id="PIRSF018266">
    <property type="entry name" value="FecR"/>
    <property type="match status" value="1"/>
</dbReference>
<feature type="transmembrane region" description="Helical" evidence="1">
    <location>
        <begin position="83"/>
        <end position="102"/>
    </location>
</feature>
<reference evidence="5" key="1">
    <citation type="submission" date="2015-11" db="EMBL/GenBank/DDBJ databases">
        <authorList>
            <person name="Holder M.E."/>
            <person name="Ajami N.J."/>
            <person name="Petrosino J.F."/>
        </authorList>
    </citation>
    <scope>NUCLEOTIDE SEQUENCE [LARGE SCALE GENOMIC DNA]</scope>
    <source>
        <strain evidence="5">F0113</strain>
    </source>
</reference>
<dbReference type="InterPro" id="IPR006860">
    <property type="entry name" value="FecR"/>
</dbReference>
<dbReference type="OrthoDB" id="1112340at2"/>
<protein>
    <recommendedName>
        <fullName evidence="6">Anti-sigma factor</fullName>
    </recommendedName>
</protein>
<dbReference type="KEGG" id="peo:AS203_10495"/>
<organism evidence="4 5">
    <name type="scientific">Hoylesella enoeca</name>
    <dbReference type="NCBI Taxonomy" id="76123"/>
    <lineage>
        <taxon>Bacteria</taxon>
        <taxon>Pseudomonadati</taxon>
        <taxon>Bacteroidota</taxon>
        <taxon>Bacteroidia</taxon>
        <taxon>Bacteroidales</taxon>
        <taxon>Prevotellaceae</taxon>
        <taxon>Hoylesella</taxon>
    </lineage>
</organism>
<feature type="domain" description="Protein FecR C-terminal" evidence="3">
    <location>
        <begin position="311"/>
        <end position="380"/>
    </location>
</feature>
<keyword evidence="1" id="KW-1133">Transmembrane helix</keyword>
<dbReference type="RefSeq" id="WP_025065227.1">
    <property type="nucleotide sequence ID" value="NZ_CP013195.1"/>
</dbReference>
<dbReference type="InterPro" id="IPR012373">
    <property type="entry name" value="Ferrdict_sens_TM"/>
</dbReference>
<evidence type="ECO:0000259" key="3">
    <source>
        <dbReference type="Pfam" id="PF16344"/>
    </source>
</evidence>
<sequence length="381" mass="43196">MDIQHLIIKSLFNTLTAEEQKTLDAWRQIPGNEAVYGRISEGVSMPEDVASFLDSIPVEEALTRITDRCDSVSPIARKPMIRYQWVAAAVILLFLAGGWWLMNNRLQPKRLVIDAQVARAIQQTRAGGRQGADSTVMDLTTGDTKTIDQNIRNVTSAELRKVFPEQELDAVCKLTTYYNKEYWLTLDDGTLIHLNTNTRVIFPERFGKKRRDVVLDGEAYFMVAPDKHRPFTIHTPQGNIRVYGTEFCVNTKASDEGGATSVVLIKGAISVKQKDGNEHPLKPREKGVMRDHALTLTTVDTTPYEAWNIGYLTFEDYPLDELMDVLTKWYGVEVIFKNETTRKRHFTGKLNRYGKLESMIRAIGNVTGIDIERNNNTIIIN</sequence>
<proteinExistence type="predicted"/>
<dbReference type="PANTHER" id="PTHR30273">
    <property type="entry name" value="PERIPLASMIC SIGNAL SENSOR AND SIGMA FACTOR ACTIVATOR FECR-RELATED"/>
    <property type="match status" value="1"/>
</dbReference>
<keyword evidence="1" id="KW-0812">Transmembrane</keyword>
<dbReference type="AlphaFoldDB" id="A0A0S2KMF0"/>
<dbReference type="GO" id="GO:0016989">
    <property type="term" value="F:sigma factor antagonist activity"/>
    <property type="evidence" value="ECO:0007669"/>
    <property type="project" value="TreeGrafter"/>
</dbReference>
<keyword evidence="1" id="KW-0472">Membrane</keyword>
<dbReference type="EMBL" id="CP013195">
    <property type="protein sequence ID" value="ALO49468.1"/>
    <property type="molecule type" value="Genomic_DNA"/>
</dbReference>
<evidence type="ECO:0000259" key="2">
    <source>
        <dbReference type="Pfam" id="PF04773"/>
    </source>
</evidence>
<evidence type="ECO:0000313" key="5">
    <source>
        <dbReference type="Proteomes" id="UP000056252"/>
    </source>
</evidence>
<feature type="domain" description="FecR protein" evidence="2">
    <location>
        <begin position="180"/>
        <end position="269"/>
    </location>
</feature>
<accession>A0A0S2KMF0</accession>
<dbReference type="Gene3D" id="2.60.120.1440">
    <property type="match status" value="1"/>
</dbReference>
<name>A0A0S2KMF0_9BACT</name>
<evidence type="ECO:0008006" key="6">
    <source>
        <dbReference type="Google" id="ProtNLM"/>
    </source>
</evidence>
<dbReference type="PANTHER" id="PTHR30273:SF2">
    <property type="entry name" value="PROTEIN FECR"/>
    <property type="match status" value="1"/>
</dbReference>
<dbReference type="STRING" id="76123.AS203_10495"/>
<evidence type="ECO:0000313" key="4">
    <source>
        <dbReference type="EMBL" id="ALO49468.1"/>
    </source>
</evidence>
<dbReference type="Pfam" id="PF04773">
    <property type="entry name" value="FecR"/>
    <property type="match status" value="1"/>
</dbReference>
<gene>
    <name evidence="4" type="ORF">AS203_10495</name>
</gene>
<evidence type="ECO:0000256" key="1">
    <source>
        <dbReference type="SAM" id="Phobius"/>
    </source>
</evidence>
<dbReference type="Gene3D" id="3.55.50.30">
    <property type="match status" value="1"/>
</dbReference>
<dbReference type="Proteomes" id="UP000056252">
    <property type="component" value="Chromosome"/>
</dbReference>
<dbReference type="InterPro" id="IPR032508">
    <property type="entry name" value="FecR_C"/>
</dbReference>
<dbReference type="eggNOG" id="COG3712">
    <property type="taxonomic scope" value="Bacteria"/>
</dbReference>
<keyword evidence="5" id="KW-1185">Reference proteome</keyword>
<dbReference type="Pfam" id="PF16344">
    <property type="entry name" value="FecR_C"/>
    <property type="match status" value="1"/>
</dbReference>